<dbReference type="PROSITE" id="PS51910">
    <property type="entry name" value="GH18_2"/>
    <property type="match status" value="1"/>
</dbReference>
<gene>
    <name evidence="2" type="ORF">ERUC_LOCUS20078</name>
</gene>
<proteinExistence type="predicted"/>
<feature type="domain" description="GH18" evidence="1">
    <location>
        <begin position="13"/>
        <end position="236"/>
    </location>
</feature>
<keyword evidence="3" id="KW-1185">Reference proteome</keyword>
<dbReference type="EMBL" id="CAKOAT010191710">
    <property type="protein sequence ID" value="CAH8354323.1"/>
    <property type="molecule type" value="Genomic_DNA"/>
</dbReference>
<dbReference type="AlphaFoldDB" id="A0ABC8KF50"/>
<organism evidence="2 3">
    <name type="scientific">Eruca vesicaria subsp. sativa</name>
    <name type="common">Garden rocket</name>
    <name type="synonym">Eruca sativa</name>
    <dbReference type="NCBI Taxonomy" id="29727"/>
    <lineage>
        <taxon>Eukaryota</taxon>
        <taxon>Viridiplantae</taxon>
        <taxon>Streptophyta</taxon>
        <taxon>Embryophyta</taxon>
        <taxon>Tracheophyta</taxon>
        <taxon>Spermatophyta</taxon>
        <taxon>Magnoliopsida</taxon>
        <taxon>eudicotyledons</taxon>
        <taxon>Gunneridae</taxon>
        <taxon>Pentapetalae</taxon>
        <taxon>rosids</taxon>
        <taxon>malvids</taxon>
        <taxon>Brassicales</taxon>
        <taxon>Brassicaceae</taxon>
        <taxon>Brassiceae</taxon>
        <taxon>Eruca</taxon>
    </lineage>
</organism>
<evidence type="ECO:0000259" key="1">
    <source>
        <dbReference type="PROSITE" id="PS51910"/>
    </source>
</evidence>
<evidence type="ECO:0000313" key="3">
    <source>
        <dbReference type="Proteomes" id="UP001642260"/>
    </source>
</evidence>
<dbReference type="PANTHER" id="PTHR11177:SF383">
    <property type="entry name" value="GLYCOSYL HYDROLASE FAMILY PROTEIN WITH CHITINASE INSERTION DOMAIN-CONTAINING PROTEIN"/>
    <property type="match status" value="1"/>
</dbReference>
<dbReference type="Gene3D" id="3.20.20.80">
    <property type="entry name" value="Glycosidases"/>
    <property type="match status" value="1"/>
</dbReference>
<accession>A0ABC8KF50</accession>
<reference evidence="2 3" key="1">
    <citation type="submission" date="2022-03" db="EMBL/GenBank/DDBJ databases">
        <authorList>
            <person name="Macdonald S."/>
            <person name="Ahmed S."/>
            <person name="Newling K."/>
        </authorList>
    </citation>
    <scope>NUCLEOTIDE SEQUENCE [LARGE SCALE GENOMIC DNA]</scope>
</reference>
<comment type="caution">
    <text evidence="2">The sequence shown here is derived from an EMBL/GenBank/DDBJ whole genome shotgun (WGS) entry which is preliminary data.</text>
</comment>
<dbReference type="Pfam" id="PF00704">
    <property type="entry name" value="Glyco_hydro_18"/>
    <property type="match status" value="1"/>
</dbReference>
<dbReference type="Proteomes" id="UP001642260">
    <property type="component" value="Unassembled WGS sequence"/>
</dbReference>
<evidence type="ECO:0000313" key="2">
    <source>
        <dbReference type="EMBL" id="CAH8354323.1"/>
    </source>
</evidence>
<dbReference type="InterPro" id="IPR001223">
    <property type="entry name" value="Glyco_hydro18_cat"/>
</dbReference>
<dbReference type="InterPro" id="IPR017853">
    <property type="entry name" value="GH"/>
</dbReference>
<sequence>MSAEMLQFPPTTMVKASYYYLGPENKFEVKTVDPTFTHIFWAFAQIDSSSHEVDISTMNLPQFYKFAEIVKTNEQLQILLSIGGKNAEKNMFDSMTRTLENRKAFIESSIDVARTYGFHGLDLAWEYPSNKVEVGNFRHLIEEWRVAVQKDSVKTGKLPLLLTAAVRYSPDVNSSLQYPVDAIAKNLDFVNIMSYDFYGPDWSDVTRPPAALYPSDPEVFLLWVSSLTSSEEDLGF</sequence>
<dbReference type="InterPro" id="IPR011583">
    <property type="entry name" value="Chitinase_II/V-like_cat"/>
</dbReference>
<dbReference type="InterPro" id="IPR050314">
    <property type="entry name" value="Glycosyl_Hydrlase_18"/>
</dbReference>
<name>A0ABC8KF50_ERUVS</name>
<dbReference type="PANTHER" id="PTHR11177">
    <property type="entry name" value="CHITINASE"/>
    <property type="match status" value="1"/>
</dbReference>
<dbReference type="SMART" id="SM00636">
    <property type="entry name" value="Glyco_18"/>
    <property type="match status" value="1"/>
</dbReference>
<protein>
    <recommendedName>
        <fullName evidence="1">GH18 domain-containing protein</fullName>
    </recommendedName>
</protein>
<dbReference type="SUPFAM" id="SSF51445">
    <property type="entry name" value="(Trans)glycosidases"/>
    <property type="match status" value="1"/>
</dbReference>